<feature type="region of interest" description="Disordered" evidence="7">
    <location>
        <begin position="1"/>
        <end position="30"/>
    </location>
</feature>
<protein>
    <submittedName>
        <fullName evidence="9">Zinc finger CCCH domain-containing protein</fullName>
    </submittedName>
</protein>
<dbReference type="Pfam" id="PF00642">
    <property type="entry name" value="zf-CCCH"/>
    <property type="match status" value="1"/>
</dbReference>
<dbReference type="GO" id="GO:0003729">
    <property type="term" value="F:mRNA binding"/>
    <property type="evidence" value="ECO:0007669"/>
    <property type="project" value="TreeGrafter"/>
</dbReference>
<dbReference type="InterPro" id="IPR041686">
    <property type="entry name" value="Znf-CCCH_3"/>
</dbReference>
<dbReference type="Gene3D" id="4.10.1000.10">
    <property type="entry name" value="Zinc finger, CCCH-type"/>
    <property type="match status" value="2"/>
</dbReference>
<evidence type="ECO:0000256" key="4">
    <source>
        <dbReference type="ARBA" id="ARBA00022833"/>
    </source>
</evidence>
<dbReference type="KEGG" id="qsa:O6P43_032347"/>
<feature type="zinc finger region" description="C3H1-type" evidence="6">
    <location>
        <begin position="130"/>
        <end position="157"/>
    </location>
</feature>
<feature type="zinc finger region" description="C3H1-type" evidence="6">
    <location>
        <begin position="39"/>
        <end position="68"/>
    </location>
</feature>
<dbReference type="SUPFAM" id="SSF90229">
    <property type="entry name" value="CCCH zinc finger"/>
    <property type="match status" value="1"/>
</dbReference>
<dbReference type="Proteomes" id="UP001163823">
    <property type="component" value="Chromosome 14"/>
</dbReference>
<feature type="region of interest" description="Disordered" evidence="7">
    <location>
        <begin position="652"/>
        <end position="733"/>
    </location>
</feature>
<feature type="region of interest" description="Disordered" evidence="7">
    <location>
        <begin position="558"/>
        <end position="631"/>
    </location>
</feature>
<feature type="compositionally biased region" description="Pro residues" evidence="7">
    <location>
        <begin position="1"/>
        <end position="14"/>
    </location>
</feature>
<feature type="zinc finger region" description="C3H1-type" evidence="6">
    <location>
        <begin position="70"/>
        <end position="96"/>
    </location>
</feature>
<feature type="region of interest" description="Disordered" evidence="7">
    <location>
        <begin position="157"/>
        <end position="176"/>
    </location>
</feature>
<dbReference type="PANTHER" id="PTHR15725">
    <property type="entry name" value="ZN-FINGER, C-X8-C-X5-C-X3-H TYPE-CONTAINING"/>
    <property type="match status" value="1"/>
</dbReference>
<dbReference type="GO" id="GO:0008270">
    <property type="term" value="F:zinc ion binding"/>
    <property type="evidence" value="ECO:0007669"/>
    <property type="project" value="UniProtKB-KW"/>
</dbReference>
<evidence type="ECO:0000313" key="10">
    <source>
        <dbReference type="Proteomes" id="UP001163823"/>
    </source>
</evidence>
<evidence type="ECO:0000256" key="2">
    <source>
        <dbReference type="ARBA" id="ARBA00022737"/>
    </source>
</evidence>
<dbReference type="InterPro" id="IPR000571">
    <property type="entry name" value="Znf_CCCH"/>
</dbReference>
<feature type="domain" description="C3H1-type" evidence="8">
    <location>
        <begin position="70"/>
        <end position="96"/>
    </location>
</feature>
<dbReference type="InterPro" id="IPR036855">
    <property type="entry name" value="Znf_CCCH_sf"/>
</dbReference>
<evidence type="ECO:0000256" key="5">
    <source>
        <dbReference type="ARBA" id="ARBA00023125"/>
    </source>
</evidence>
<feature type="compositionally biased region" description="Basic and acidic residues" evidence="7">
    <location>
        <begin position="671"/>
        <end position="681"/>
    </location>
</feature>
<feature type="compositionally biased region" description="Basic and acidic residues" evidence="7">
    <location>
        <begin position="609"/>
        <end position="621"/>
    </location>
</feature>
<dbReference type="AlphaFoldDB" id="A0AAD7KMU0"/>
<feature type="domain" description="C3H1-type" evidence="8">
    <location>
        <begin position="39"/>
        <end position="68"/>
    </location>
</feature>
<keyword evidence="3 6" id="KW-0863">Zinc-finger</keyword>
<keyword evidence="5" id="KW-0238">DNA-binding</keyword>
<gene>
    <name evidence="9" type="ORF">O6P43_032347</name>
</gene>
<dbReference type="Pfam" id="PF15663">
    <property type="entry name" value="zf-CCCH_3"/>
    <property type="match status" value="1"/>
</dbReference>
<evidence type="ECO:0000259" key="8">
    <source>
        <dbReference type="PROSITE" id="PS50103"/>
    </source>
</evidence>
<reference evidence="9" key="1">
    <citation type="journal article" date="2023" name="Science">
        <title>Elucidation of the pathway for biosynthesis of saponin adjuvants from the soapbark tree.</title>
        <authorList>
            <person name="Reed J."/>
            <person name="Orme A."/>
            <person name="El-Demerdash A."/>
            <person name="Owen C."/>
            <person name="Martin L.B.B."/>
            <person name="Misra R.C."/>
            <person name="Kikuchi S."/>
            <person name="Rejzek M."/>
            <person name="Martin A.C."/>
            <person name="Harkess A."/>
            <person name="Leebens-Mack J."/>
            <person name="Louveau T."/>
            <person name="Stephenson M.J."/>
            <person name="Osbourn A."/>
        </authorList>
    </citation>
    <scope>NUCLEOTIDE SEQUENCE</scope>
    <source>
        <strain evidence="9">S10</strain>
    </source>
</reference>
<dbReference type="SMART" id="SM00356">
    <property type="entry name" value="ZnF_C3H1"/>
    <property type="match status" value="3"/>
</dbReference>
<feature type="compositionally biased region" description="Polar residues" evidence="7">
    <location>
        <begin position="157"/>
        <end position="175"/>
    </location>
</feature>
<organism evidence="9 10">
    <name type="scientific">Quillaja saponaria</name>
    <name type="common">Soap bark tree</name>
    <dbReference type="NCBI Taxonomy" id="32244"/>
    <lineage>
        <taxon>Eukaryota</taxon>
        <taxon>Viridiplantae</taxon>
        <taxon>Streptophyta</taxon>
        <taxon>Embryophyta</taxon>
        <taxon>Tracheophyta</taxon>
        <taxon>Spermatophyta</taxon>
        <taxon>Magnoliopsida</taxon>
        <taxon>eudicotyledons</taxon>
        <taxon>Gunneridae</taxon>
        <taxon>Pentapetalae</taxon>
        <taxon>rosids</taxon>
        <taxon>fabids</taxon>
        <taxon>Fabales</taxon>
        <taxon>Quillajaceae</taxon>
        <taxon>Quillaja</taxon>
    </lineage>
</organism>
<feature type="compositionally biased region" description="Acidic residues" evidence="7">
    <location>
        <begin position="690"/>
        <end position="709"/>
    </location>
</feature>
<feature type="domain" description="C3H1-type" evidence="8">
    <location>
        <begin position="130"/>
        <end position="157"/>
    </location>
</feature>
<sequence>MVPGTKPQPQPQPQPRQLQQQQQEQQLPGSIPSAQEEALKRNTDCVYFLASPLTCKKGSECEYRHSEYARVNPRDCWYWLNGSCLNPKCSFRHPPLDSLLGTQAASVAGPPLPPSQIATTPATLAPYNSNKQAVPCIFFQKGICLKGDKCAFSHGPNPTSNSKVSPVPMANQSTEPRGLKKAFGGLAKCPQVEKFPRTDVTKPVGGASEAKPAPKVETALQRNAVDMERHVPISKEFDNEASRFKLPDVVPISNGNSVSRSTRLHNTHVSDYHGFQNGKDNDEFLRESSPGFDVLVDDELRGSEYYHGEDQFGRASGQEGRNLESVNEYDVEHSADYNVAADTDRGRFHDQQGYDSYDHMQGPYAWEQSRASSERMRGVSAHLEKRGYWKSNTPENVDVSDLRNHLSKHRRVNGLRSVVSYDNSPDSRGPERSYRSASQKDSFRLPLHESTISDRFRGRIKLPGQQSPVNGGDELPLDRELDRGRNMNRLSTGRVQVFSHTGRLQDRIKGRVQEEYEVQNFRGRQMRREITGDRTTDFTGPKSLSELKVVKVTESKDQYSLGKRKKLEDHQQSEDDFPFEGPKPLSEILKKKREAGSTAAASLGGKSSGNKEDNGGTEIRESIISGSRTTVVHETKSGLLLTAKENITSHELLNKGEYKSPTTDGVGSDVGKTDFTHDKSSEVPNATNEPETEEGIIFDETMEDQEIEGDDQRDGDYDYEQDEGEYNYDEGENIDQEEEYLDDEDGDDFAKKIGVIFS</sequence>
<comment type="caution">
    <text evidence="9">The sequence shown here is derived from an EMBL/GenBank/DDBJ whole genome shotgun (WGS) entry which is preliminary data.</text>
</comment>
<feature type="region of interest" description="Disordered" evidence="7">
    <location>
        <begin position="414"/>
        <end position="444"/>
    </location>
</feature>
<evidence type="ECO:0000256" key="1">
    <source>
        <dbReference type="ARBA" id="ARBA00022723"/>
    </source>
</evidence>
<evidence type="ECO:0000256" key="7">
    <source>
        <dbReference type="SAM" id="MobiDB-lite"/>
    </source>
</evidence>
<proteinExistence type="predicted"/>
<feature type="compositionally biased region" description="Acidic residues" evidence="7">
    <location>
        <begin position="717"/>
        <end position="733"/>
    </location>
</feature>
<accession>A0AAD7KMU0</accession>
<dbReference type="EMBL" id="JARAOO010000014">
    <property type="protein sequence ID" value="KAJ7942713.1"/>
    <property type="molecule type" value="Genomic_DNA"/>
</dbReference>
<name>A0AAD7KMU0_QUISA</name>
<dbReference type="FunFam" id="4.10.1000.10:FF:000021">
    <property type="entry name" value="Zinc finger CCCH domain-containing protein 17"/>
    <property type="match status" value="1"/>
</dbReference>
<evidence type="ECO:0000313" key="9">
    <source>
        <dbReference type="EMBL" id="KAJ7942713.1"/>
    </source>
</evidence>
<dbReference type="PANTHER" id="PTHR15725:SF14">
    <property type="entry name" value="ZINC FINGER CCCH DOMAIN-CONTAINING PROTEIN 11A"/>
    <property type="match status" value="1"/>
</dbReference>
<evidence type="ECO:0000256" key="6">
    <source>
        <dbReference type="PROSITE-ProRule" id="PRU00723"/>
    </source>
</evidence>
<dbReference type="GO" id="GO:0003677">
    <property type="term" value="F:DNA binding"/>
    <property type="evidence" value="ECO:0007669"/>
    <property type="project" value="UniProtKB-KW"/>
</dbReference>
<keyword evidence="1 6" id="KW-0479">Metal-binding</keyword>
<feature type="compositionally biased region" description="Low complexity" evidence="7">
    <location>
        <begin position="15"/>
        <end position="28"/>
    </location>
</feature>
<keyword evidence="4 6" id="KW-0862">Zinc</keyword>
<evidence type="ECO:0000256" key="3">
    <source>
        <dbReference type="ARBA" id="ARBA00022771"/>
    </source>
</evidence>
<keyword evidence="2" id="KW-0677">Repeat</keyword>
<keyword evidence="10" id="KW-1185">Reference proteome</keyword>
<dbReference type="PROSITE" id="PS50103">
    <property type="entry name" value="ZF_C3H1"/>
    <property type="match status" value="3"/>
</dbReference>